<sequence>MLKKKGSQSIEVKNAIKTHFHDFSNNRQLAEFLQINIGTVRRICYELDLNRLELEYFTPEQVNYLISNFQMIGDCELAEVFQQQWPKKKGWTKKHIEKKRKYLGLKRTQKQIQLIHHRNVKNGRFAICPVKAWNKRGRSPDGEIRYWTQKDTGKKYPVIKFNGSFRHWGRWAWEQAFGKIPPKYNVVFKDNDPYNLKIENLLLLSNAELAQRNAEKSSKGLSDNYISGILSPHDVELRQVLKSNTTLIDLKRKQLTLNRIIYEQEKL</sequence>
<dbReference type="Pfam" id="PF13392">
    <property type="entry name" value="HNH_3"/>
    <property type="match status" value="1"/>
</dbReference>
<keyword evidence="2" id="KW-0378">Hydrolase</keyword>
<feature type="domain" description="HNH nuclease" evidence="1">
    <location>
        <begin position="170"/>
        <end position="210"/>
    </location>
</feature>
<dbReference type="SUPFAM" id="SSF54060">
    <property type="entry name" value="His-Me finger endonucleases"/>
    <property type="match status" value="1"/>
</dbReference>
<evidence type="ECO:0000313" key="3">
    <source>
        <dbReference type="Proteomes" id="UP000185003"/>
    </source>
</evidence>
<dbReference type="STRING" id="536979.SAMN04488055_5504"/>
<organism evidence="2 3">
    <name type="scientific">Chitinophaga niabensis</name>
    <dbReference type="NCBI Taxonomy" id="536979"/>
    <lineage>
        <taxon>Bacteria</taxon>
        <taxon>Pseudomonadati</taxon>
        <taxon>Bacteroidota</taxon>
        <taxon>Chitinophagia</taxon>
        <taxon>Chitinophagales</taxon>
        <taxon>Chitinophagaceae</taxon>
        <taxon>Chitinophaga</taxon>
    </lineage>
</organism>
<dbReference type="EMBL" id="FSRA01000002">
    <property type="protein sequence ID" value="SIO53916.1"/>
    <property type="molecule type" value="Genomic_DNA"/>
</dbReference>
<accession>A0A1N6KC59</accession>
<protein>
    <submittedName>
        <fullName evidence="2">HNH endonuclease</fullName>
    </submittedName>
</protein>
<dbReference type="RefSeq" id="WP_074242728.1">
    <property type="nucleotide sequence ID" value="NZ_FSRA01000002.1"/>
</dbReference>
<gene>
    <name evidence="2" type="ORF">SAMN04488055_5504</name>
</gene>
<keyword evidence="2" id="KW-0255">Endonuclease</keyword>
<dbReference type="Gene3D" id="3.90.75.20">
    <property type="match status" value="1"/>
</dbReference>
<keyword evidence="2" id="KW-0540">Nuclease</keyword>
<evidence type="ECO:0000259" key="1">
    <source>
        <dbReference type="Pfam" id="PF13392"/>
    </source>
</evidence>
<evidence type="ECO:0000313" key="2">
    <source>
        <dbReference type="EMBL" id="SIO53916.1"/>
    </source>
</evidence>
<dbReference type="AlphaFoldDB" id="A0A1N6KC59"/>
<proteinExistence type="predicted"/>
<name>A0A1N6KC59_9BACT</name>
<dbReference type="InterPro" id="IPR044925">
    <property type="entry name" value="His-Me_finger_sf"/>
</dbReference>
<dbReference type="GO" id="GO:0004519">
    <property type="term" value="F:endonuclease activity"/>
    <property type="evidence" value="ECO:0007669"/>
    <property type="project" value="UniProtKB-KW"/>
</dbReference>
<dbReference type="OrthoDB" id="6638408at2"/>
<dbReference type="Proteomes" id="UP000185003">
    <property type="component" value="Unassembled WGS sequence"/>
</dbReference>
<dbReference type="InterPro" id="IPR003615">
    <property type="entry name" value="HNH_nuc"/>
</dbReference>
<keyword evidence="3" id="KW-1185">Reference proteome</keyword>
<reference evidence="2 3" key="1">
    <citation type="submission" date="2016-11" db="EMBL/GenBank/DDBJ databases">
        <authorList>
            <person name="Jaros S."/>
            <person name="Januszkiewicz K."/>
            <person name="Wedrychowicz H."/>
        </authorList>
    </citation>
    <scope>NUCLEOTIDE SEQUENCE [LARGE SCALE GENOMIC DNA]</scope>
    <source>
        <strain evidence="2 3">DSM 24787</strain>
    </source>
</reference>